<dbReference type="PATRIC" id="fig|997874.3.peg.5472"/>
<dbReference type="Proteomes" id="UP000003741">
    <property type="component" value="Unassembled WGS sequence"/>
</dbReference>
<dbReference type="HOGENOM" id="CLU_2462587_0_0_10"/>
<dbReference type="AlphaFoldDB" id="I9PXJ4"/>
<protein>
    <submittedName>
        <fullName evidence="1">Uncharacterized protein</fullName>
    </submittedName>
</protein>
<dbReference type="EMBL" id="AGXG01000118">
    <property type="protein sequence ID" value="EIY21223.1"/>
    <property type="molecule type" value="Genomic_DNA"/>
</dbReference>
<reference evidence="1 2" key="1">
    <citation type="submission" date="2012-02" db="EMBL/GenBank/DDBJ databases">
        <title>The Genome Sequence of Bacteroides cellulosilyticus CL02T12C19.</title>
        <authorList>
            <consortium name="The Broad Institute Genome Sequencing Platform"/>
            <person name="Earl A."/>
            <person name="Ward D."/>
            <person name="Feldgarden M."/>
            <person name="Gevers D."/>
            <person name="Zitomersky N.L."/>
            <person name="Coyne M.J."/>
            <person name="Comstock L.E."/>
            <person name="Young S.K."/>
            <person name="Zeng Q."/>
            <person name="Gargeya S."/>
            <person name="Fitzgerald M."/>
            <person name="Haas B."/>
            <person name="Abouelleil A."/>
            <person name="Alvarado L."/>
            <person name="Arachchi H.M."/>
            <person name="Berlin A."/>
            <person name="Chapman S.B."/>
            <person name="Gearin G."/>
            <person name="Goldberg J."/>
            <person name="Griggs A."/>
            <person name="Gujja S."/>
            <person name="Hansen M."/>
            <person name="Heiman D."/>
            <person name="Howarth C."/>
            <person name="Larimer J."/>
            <person name="Lui A."/>
            <person name="MacDonald P.J.P."/>
            <person name="McCowen C."/>
            <person name="Montmayeur A."/>
            <person name="Murphy C."/>
            <person name="Neiman D."/>
            <person name="Pearson M."/>
            <person name="Priest M."/>
            <person name="Roberts A."/>
            <person name="Saif S."/>
            <person name="Shea T."/>
            <person name="Sisk P."/>
            <person name="Stolte C."/>
            <person name="Sykes S."/>
            <person name="Wortman J."/>
            <person name="Nusbaum C."/>
            <person name="Birren B."/>
        </authorList>
    </citation>
    <scope>NUCLEOTIDE SEQUENCE [LARGE SCALE GENOMIC DNA]</scope>
    <source>
        <strain evidence="1 2">CL02T12C19</strain>
    </source>
</reference>
<evidence type="ECO:0000313" key="1">
    <source>
        <dbReference type="EMBL" id="EIY21223.1"/>
    </source>
</evidence>
<keyword evidence="2" id="KW-1185">Reference proteome</keyword>
<dbReference type="RefSeq" id="WP_007219211.1">
    <property type="nucleotide sequence ID" value="NZ_JH724090.1"/>
</dbReference>
<proteinExistence type="predicted"/>
<organism evidence="1 2">
    <name type="scientific">Bacteroides cellulosilyticus CL02T12C19</name>
    <dbReference type="NCBI Taxonomy" id="997874"/>
    <lineage>
        <taxon>Bacteria</taxon>
        <taxon>Pseudomonadati</taxon>
        <taxon>Bacteroidota</taxon>
        <taxon>Bacteroidia</taxon>
        <taxon>Bacteroidales</taxon>
        <taxon>Bacteroidaceae</taxon>
        <taxon>Bacteroides</taxon>
    </lineage>
</organism>
<sequence>MIVNTPFIYDRNCIRIYEEITNNAITIDGIDYFVDSISPGYKNSKGANSYVFALYQAQNYIDDGSSVPDRVIKISNKRDNNANQYLIP</sequence>
<name>I9PXJ4_9BACE</name>
<comment type="caution">
    <text evidence="1">The sequence shown here is derived from an EMBL/GenBank/DDBJ whole genome shotgun (WGS) entry which is preliminary data.</text>
</comment>
<evidence type="ECO:0000313" key="2">
    <source>
        <dbReference type="Proteomes" id="UP000003741"/>
    </source>
</evidence>
<gene>
    <name evidence="1" type="ORF">HMPREF1062_05338</name>
</gene>
<accession>I9PXJ4</accession>